<reference evidence="1" key="1">
    <citation type="submission" date="2018-11" db="EMBL/GenBank/DDBJ databases">
        <authorList>
            <person name="Grassa J C."/>
        </authorList>
    </citation>
    <scope>NUCLEOTIDE SEQUENCE [LARGE SCALE GENOMIC DNA]</scope>
</reference>
<dbReference type="EnsemblPlants" id="evm.model.07.611">
    <property type="protein sequence ID" value="cds.evm.model.07.611"/>
    <property type="gene ID" value="evm.TU.07.611"/>
</dbReference>
<dbReference type="Gramene" id="evm.model.07.611">
    <property type="protein sequence ID" value="cds.evm.model.07.611"/>
    <property type="gene ID" value="evm.TU.07.611"/>
</dbReference>
<accession>A0A803Q5Q6</accession>
<evidence type="ECO:0000313" key="1">
    <source>
        <dbReference type="EnsemblPlants" id="cds.evm.model.07.611"/>
    </source>
</evidence>
<dbReference type="EMBL" id="UZAU01000640">
    <property type="status" value="NOT_ANNOTATED_CDS"/>
    <property type="molecule type" value="Genomic_DNA"/>
</dbReference>
<dbReference type="AlphaFoldDB" id="A0A803Q5Q6"/>
<proteinExistence type="predicted"/>
<dbReference type="Proteomes" id="UP000596661">
    <property type="component" value="Chromosome 7"/>
</dbReference>
<organism evidence="1 2">
    <name type="scientific">Cannabis sativa</name>
    <name type="common">Hemp</name>
    <name type="synonym">Marijuana</name>
    <dbReference type="NCBI Taxonomy" id="3483"/>
    <lineage>
        <taxon>Eukaryota</taxon>
        <taxon>Viridiplantae</taxon>
        <taxon>Streptophyta</taxon>
        <taxon>Embryophyta</taxon>
        <taxon>Tracheophyta</taxon>
        <taxon>Spermatophyta</taxon>
        <taxon>Magnoliopsida</taxon>
        <taxon>eudicotyledons</taxon>
        <taxon>Gunneridae</taxon>
        <taxon>Pentapetalae</taxon>
        <taxon>rosids</taxon>
        <taxon>fabids</taxon>
        <taxon>Rosales</taxon>
        <taxon>Cannabaceae</taxon>
        <taxon>Cannabis</taxon>
    </lineage>
</organism>
<sequence>MFLLKNKKLSTDILKRIVGLQKYVFLMKDESSISSMAWETNSNIVLEKSPVSWPVAWHAQAELLRVKGVLRTSASWVKIHIPRGRKGSSLMEMEGIISSRTPISWLALEKVYLVETRPASVLIFLPSDASWGDLKRLPLMKGASSRHPINTFSSRSIFHFSCPSSQSSCVPFLLHRAFLLLSSNTDSLVKDTTLKYSTLTLSHVLVVVLILGKIRGSKCLLLEWGPPLASLFSTPLSPAKGSLCGVRLPLEGNFFSPSQLAEGKEMNKALNGHLEAKKLQLSNFAYLLTSGPVGRKGYCGSGHAGDRVRIDCLGAGFVNEVPGSNSQCFNPFPLVLIISWSMGRENMGFWARTRLYISTISSWHKPRMGDSRLLMAWEAIGFPEGKLGLHPRATNLP</sequence>
<protein>
    <submittedName>
        <fullName evidence="1">Uncharacterized protein</fullName>
    </submittedName>
</protein>
<evidence type="ECO:0000313" key="2">
    <source>
        <dbReference type="Proteomes" id="UP000596661"/>
    </source>
</evidence>
<name>A0A803Q5Q6_CANSA</name>
<keyword evidence="2" id="KW-1185">Reference proteome</keyword>
<reference evidence="1" key="2">
    <citation type="submission" date="2021-03" db="UniProtKB">
        <authorList>
            <consortium name="EnsemblPlants"/>
        </authorList>
    </citation>
    <scope>IDENTIFICATION</scope>
</reference>